<reference evidence="1 2" key="1">
    <citation type="submission" date="2019-04" db="EMBL/GenBank/DDBJ databases">
        <title>Microbes associate with the intestines of laboratory mice.</title>
        <authorList>
            <person name="Navarre W."/>
            <person name="Wong E."/>
            <person name="Huang K."/>
            <person name="Tropini C."/>
            <person name="Ng K."/>
            <person name="Yu B."/>
        </authorList>
    </citation>
    <scope>NUCLEOTIDE SEQUENCE [LARGE SCALE GENOMIC DNA]</scope>
    <source>
        <strain evidence="1 2">NM50_B9-20</strain>
    </source>
</reference>
<evidence type="ECO:0000313" key="1">
    <source>
        <dbReference type="EMBL" id="TGY43665.1"/>
    </source>
</evidence>
<gene>
    <name evidence="1" type="ORF">E5347_02295</name>
</gene>
<sequence length="184" mass="21508">MNEKNIYLVFSNTGTILSKCIYLYTKDKYVHVSISFDDSFEKMYSFGRIYPSIPFIGGFVKENLKDGVYKRFENSKCVIYKVSVSNDQYDLLKEELNKFINSDKKYGYNLIGLLGVVLQRPIKRSNRYFCSEFVSQLLINSNIYNSDKCPSLIKPSDLLEINHKEFIYEGLINNYKNNIEELIS</sequence>
<name>A0A4S2DNI1_9CLOT</name>
<dbReference type="AlphaFoldDB" id="A0A4S2DNI1"/>
<dbReference type="Gene3D" id="3.90.1720.10">
    <property type="entry name" value="endopeptidase domain like (from Nostoc punctiforme)"/>
    <property type="match status" value="1"/>
</dbReference>
<organism evidence="1 2">
    <name type="scientific">Clostridium sartagoforme</name>
    <dbReference type="NCBI Taxonomy" id="84031"/>
    <lineage>
        <taxon>Bacteria</taxon>
        <taxon>Bacillati</taxon>
        <taxon>Bacillota</taxon>
        <taxon>Clostridia</taxon>
        <taxon>Eubacteriales</taxon>
        <taxon>Clostridiaceae</taxon>
        <taxon>Clostridium</taxon>
    </lineage>
</organism>
<dbReference type="SUPFAM" id="SSF54001">
    <property type="entry name" value="Cysteine proteinases"/>
    <property type="match status" value="1"/>
</dbReference>
<accession>A0A4S2DNI1</accession>
<dbReference type="RefSeq" id="WP_136004210.1">
    <property type="nucleotide sequence ID" value="NZ_SRYR01000001.1"/>
</dbReference>
<dbReference type="InterPro" id="IPR038765">
    <property type="entry name" value="Papain-like_cys_pep_sf"/>
</dbReference>
<evidence type="ECO:0000313" key="2">
    <source>
        <dbReference type="Proteomes" id="UP000306888"/>
    </source>
</evidence>
<dbReference type="Proteomes" id="UP000306888">
    <property type="component" value="Unassembled WGS sequence"/>
</dbReference>
<dbReference type="OrthoDB" id="1645744at2"/>
<keyword evidence="2" id="KW-1185">Reference proteome</keyword>
<dbReference type="EMBL" id="SRYR01000001">
    <property type="protein sequence ID" value="TGY43665.1"/>
    <property type="molecule type" value="Genomic_DNA"/>
</dbReference>
<protein>
    <submittedName>
        <fullName evidence="1">Uncharacterized protein</fullName>
    </submittedName>
</protein>
<proteinExistence type="predicted"/>
<comment type="caution">
    <text evidence="1">The sequence shown here is derived from an EMBL/GenBank/DDBJ whole genome shotgun (WGS) entry which is preliminary data.</text>
</comment>